<evidence type="ECO:0000256" key="3">
    <source>
        <dbReference type="ARBA" id="ARBA00012754"/>
    </source>
</evidence>
<dbReference type="PANTHER" id="PTHR43730:SF1">
    <property type="entry name" value="BETA-MANNOSIDASE"/>
    <property type="match status" value="1"/>
</dbReference>
<gene>
    <name evidence="9" type="ORF">C1I92_01885</name>
</gene>
<dbReference type="SUPFAM" id="SSF49785">
    <property type="entry name" value="Galactose-binding domain-like"/>
    <property type="match status" value="1"/>
</dbReference>
<evidence type="ECO:0000256" key="5">
    <source>
        <dbReference type="ARBA" id="ARBA00022801"/>
    </source>
</evidence>
<dbReference type="InterPro" id="IPR006103">
    <property type="entry name" value="Glyco_hydro_2_cat"/>
</dbReference>
<keyword evidence="4" id="KW-0732">Signal</keyword>
<dbReference type="Pfam" id="PF22666">
    <property type="entry name" value="Glyco_hydro_2_N2"/>
    <property type="match status" value="1"/>
</dbReference>
<evidence type="ECO:0000313" key="9">
    <source>
        <dbReference type="EMBL" id="PZF86266.1"/>
    </source>
</evidence>
<dbReference type="SUPFAM" id="SSF51445">
    <property type="entry name" value="(Trans)glycosidases"/>
    <property type="match status" value="1"/>
</dbReference>
<evidence type="ECO:0000259" key="7">
    <source>
        <dbReference type="Pfam" id="PF02836"/>
    </source>
</evidence>
<protein>
    <recommendedName>
        <fullName evidence="3">beta-mannosidase</fullName>
        <ecNumber evidence="3">3.2.1.25</ecNumber>
    </recommendedName>
</protein>
<reference evidence="9 10" key="1">
    <citation type="submission" date="2018-01" db="EMBL/GenBank/DDBJ databases">
        <title>Draft genome sequence of Jiangella sp. GTF31.</title>
        <authorList>
            <person name="Sahin N."/>
            <person name="Ay H."/>
            <person name="Saygin H."/>
        </authorList>
    </citation>
    <scope>NUCLEOTIDE SEQUENCE [LARGE SCALE GENOMIC DNA]</scope>
    <source>
        <strain evidence="9 10">GTF31</strain>
    </source>
</reference>
<dbReference type="EMBL" id="POTW01000003">
    <property type="protein sequence ID" value="PZF86266.1"/>
    <property type="molecule type" value="Genomic_DNA"/>
</dbReference>
<feature type="domain" description="Glycoside hydrolase family 2 catalytic" evidence="7">
    <location>
        <begin position="365"/>
        <end position="433"/>
    </location>
</feature>
<dbReference type="InterPro" id="IPR013783">
    <property type="entry name" value="Ig-like_fold"/>
</dbReference>
<evidence type="ECO:0000256" key="1">
    <source>
        <dbReference type="ARBA" id="ARBA00000829"/>
    </source>
</evidence>
<accession>A0A2W2CLQ3</accession>
<dbReference type="GO" id="GO:0005975">
    <property type="term" value="P:carbohydrate metabolic process"/>
    <property type="evidence" value="ECO:0007669"/>
    <property type="project" value="InterPro"/>
</dbReference>
<evidence type="ECO:0000256" key="2">
    <source>
        <dbReference type="ARBA" id="ARBA00007401"/>
    </source>
</evidence>
<dbReference type="Gene3D" id="3.20.20.80">
    <property type="entry name" value="Glycosidases"/>
    <property type="match status" value="1"/>
</dbReference>
<keyword evidence="10" id="KW-1185">Reference proteome</keyword>
<evidence type="ECO:0000256" key="6">
    <source>
        <dbReference type="ARBA" id="ARBA00023295"/>
    </source>
</evidence>
<dbReference type="PANTHER" id="PTHR43730">
    <property type="entry name" value="BETA-MANNOSIDASE"/>
    <property type="match status" value="1"/>
</dbReference>
<dbReference type="GO" id="GO:0004567">
    <property type="term" value="F:beta-mannosidase activity"/>
    <property type="evidence" value="ECO:0007669"/>
    <property type="project" value="UniProtKB-EC"/>
</dbReference>
<dbReference type="InterPro" id="IPR050887">
    <property type="entry name" value="Beta-mannosidase_GH2"/>
</dbReference>
<dbReference type="Gene3D" id="2.60.40.10">
    <property type="entry name" value="Immunoglobulins"/>
    <property type="match status" value="1"/>
</dbReference>
<dbReference type="RefSeq" id="WP_111252958.1">
    <property type="nucleotide sequence ID" value="NZ_POTW01000003.1"/>
</dbReference>
<keyword evidence="5" id="KW-0378">Hydrolase</keyword>
<dbReference type="SUPFAM" id="SSF49303">
    <property type="entry name" value="beta-Galactosidase/glucuronidase domain"/>
    <property type="match status" value="1"/>
</dbReference>
<dbReference type="InterPro" id="IPR017853">
    <property type="entry name" value="GH"/>
</dbReference>
<evidence type="ECO:0000256" key="4">
    <source>
        <dbReference type="ARBA" id="ARBA00022729"/>
    </source>
</evidence>
<dbReference type="EC" id="3.2.1.25" evidence="3"/>
<sequence>MRIRWDLSGVWQLTGWRQYDWERAIAFGSDVTPDVDPVEAMVPGSVRRALVAAGVVPDPYHARRSRESEWLEHRHWTFSRPLSGDVGAELERHPAARVVMRAEVLDHAGSVLAGDRVVREFAGAMTPVEVDLTDAVRAGATTLSIAFTEPPQGLGQIGRTSRMRAWKARFGYGWDWTPRMVQTGIGGPVTLELRDGTPLTDPVVTTEFDERDQAGSVTVRADVGAAVRLRVAVMGPGAGVTTTVTGPGPHRVPVGRVEPWLLRPAGGQPFYDVTVTVDEPDGDSVTRRVGFRSVRWMAADGAPADAEPWICVVNGSPTFLAGVNWVPIRPDYVDVTEDDYRLRLEAYRDLGVRLLRVWGGAALESEHFYDLCDELGLLVWQELPLSSSALDNTPPSDERFAAEVAEIAASYVRRRAHHPSLIMWDTGNELTDEAGQVLDVVPLSADHPAAAAAAATFGELDPARRFVVTSPSGPSIWGVPENAGKGVHHDVHGPWEQFAENEQQWRQYWESDDALMRSEVGVCGASPLDLLAEFGLVPDQAAEAGRAGIDDLWAHSSAWWLRHVEHWDGSGTLAEWVDRSQHRQADYLAVAAQLTADRFPGVGGFIVWLGHDTFPCALSLSLLDFHGRPKPAATALGKVFRGLP</sequence>
<name>A0A2W2CLQ3_9ACTN</name>
<organism evidence="9 10">
    <name type="scientific">Jiangella anatolica</name>
    <dbReference type="NCBI Taxonomy" id="2670374"/>
    <lineage>
        <taxon>Bacteria</taxon>
        <taxon>Bacillati</taxon>
        <taxon>Actinomycetota</taxon>
        <taxon>Actinomycetes</taxon>
        <taxon>Jiangellales</taxon>
        <taxon>Jiangellaceae</taxon>
        <taxon>Jiangella</taxon>
    </lineage>
</organism>
<keyword evidence="6" id="KW-0326">Glycosidase</keyword>
<dbReference type="InterPro" id="IPR054593">
    <property type="entry name" value="Beta-mannosidase-like_N2"/>
</dbReference>
<comment type="caution">
    <text evidence="9">The sequence shown here is derived from an EMBL/GenBank/DDBJ whole genome shotgun (WGS) entry which is preliminary data.</text>
</comment>
<evidence type="ECO:0000313" key="10">
    <source>
        <dbReference type="Proteomes" id="UP000248764"/>
    </source>
</evidence>
<dbReference type="Proteomes" id="UP000248764">
    <property type="component" value="Unassembled WGS sequence"/>
</dbReference>
<dbReference type="InterPro" id="IPR036156">
    <property type="entry name" value="Beta-gal/glucu_dom_sf"/>
</dbReference>
<dbReference type="Pfam" id="PF02836">
    <property type="entry name" value="Glyco_hydro_2_C"/>
    <property type="match status" value="1"/>
</dbReference>
<dbReference type="InterPro" id="IPR008979">
    <property type="entry name" value="Galactose-bd-like_sf"/>
</dbReference>
<dbReference type="GO" id="GO:0006516">
    <property type="term" value="P:glycoprotein catabolic process"/>
    <property type="evidence" value="ECO:0007669"/>
    <property type="project" value="TreeGrafter"/>
</dbReference>
<evidence type="ECO:0000259" key="8">
    <source>
        <dbReference type="Pfam" id="PF22666"/>
    </source>
</evidence>
<feature type="domain" description="Beta-mannosidase-like galactose-binding" evidence="8">
    <location>
        <begin position="38"/>
        <end position="185"/>
    </location>
</feature>
<comment type="catalytic activity">
    <reaction evidence="1">
        <text>Hydrolysis of terminal, non-reducing beta-D-mannose residues in beta-D-mannosides.</text>
        <dbReference type="EC" id="3.2.1.25"/>
    </reaction>
</comment>
<dbReference type="AlphaFoldDB" id="A0A2W2CLQ3"/>
<proteinExistence type="inferred from homology"/>
<dbReference type="Gene3D" id="2.60.120.260">
    <property type="entry name" value="Galactose-binding domain-like"/>
    <property type="match status" value="1"/>
</dbReference>
<comment type="similarity">
    <text evidence="2">Belongs to the glycosyl hydrolase 2 family.</text>
</comment>